<dbReference type="RefSeq" id="WP_023845835.1">
    <property type="nucleotide sequence ID" value="NZ_AZAJ01000001.1"/>
</dbReference>
<name>W9DSW0_METTI</name>
<dbReference type="STRING" id="1090322.MettiDRAFT_2176"/>
<dbReference type="AlphaFoldDB" id="W9DSW0"/>
<feature type="domain" description="Methyltransferase" evidence="1">
    <location>
        <begin position="31"/>
        <end position="133"/>
    </location>
</feature>
<dbReference type="GO" id="GO:0030798">
    <property type="term" value="F:trans-aconitate 2-methyltransferase activity"/>
    <property type="evidence" value="ECO:0007669"/>
    <property type="project" value="InterPro"/>
</dbReference>
<evidence type="ECO:0000259" key="1">
    <source>
        <dbReference type="Pfam" id="PF13847"/>
    </source>
</evidence>
<dbReference type="GO" id="GO:0032259">
    <property type="term" value="P:methylation"/>
    <property type="evidence" value="ECO:0007669"/>
    <property type="project" value="UniProtKB-KW"/>
</dbReference>
<dbReference type="EMBL" id="AZAJ01000001">
    <property type="protein sequence ID" value="ETA68700.1"/>
    <property type="molecule type" value="Genomic_DNA"/>
</dbReference>
<organism evidence="2 3">
    <name type="scientific">Methanolobus tindarius DSM 2278</name>
    <dbReference type="NCBI Taxonomy" id="1090322"/>
    <lineage>
        <taxon>Archaea</taxon>
        <taxon>Methanobacteriati</taxon>
        <taxon>Methanobacteriota</taxon>
        <taxon>Stenosarchaea group</taxon>
        <taxon>Methanomicrobia</taxon>
        <taxon>Methanosarcinales</taxon>
        <taxon>Methanosarcinaceae</taxon>
        <taxon>Methanolobus</taxon>
    </lineage>
</organism>
<gene>
    <name evidence="2" type="ORF">MettiDRAFT_2176</name>
</gene>
<dbReference type="Proteomes" id="UP000019483">
    <property type="component" value="Unassembled WGS sequence"/>
</dbReference>
<evidence type="ECO:0000313" key="2">
    <source>
        <dbReference type="EMBL" id="ETA68700.1"/>
    </source>
</evidence>
<keyword evidence="2" id="KW-0808">Transferase</keyword>
<keyword evidence="3" id="KW-1185">Reference proteome</keyword>
<reference evidence="2 3" key="1">
    <citation type="submission" date="2013-08" db="EMBL/GenBank/DDBJ databases">
        <authorList>
            <consortium name="DOE Joint Genome Institute"/>
            <person name="Eisen J."/>
            <person name="Huntemann M."/>
            <person name="Han J."/>
            <person name="Chen A."/>
            <person name="Kyrpides N."/>
            <person name="Mavromatis K."/>
            <person name="Markowitz V."/>
            <person name="Palaniappan K."/>
            <person name="Ivanova N."/>
            <person name="Schaumberg A."/>
            <person name="Pati A."/>
            <person name="Liolios K."/>
            <person name="Nordberg H.P."/>
            <person name="Cantor M.N."/>
            <person name="Hua S.X."/>
            <person name="Woyke T."/>
        </authorList>
    </citation>
    <scope>NUCLEOTIDE SEQUENCE [LARGE SCALE GENOMIC DNA]</scope>
    <source>
        <strain evidence="2 3">DSM 2278</strain>
    </source>
</reference>
<dbReference type="InterPro" id="IPR029063">
    <property type="entry name" value="SAM-dependent_MTases_sf"/>
</dbReference>
<protein>
    <submittedName>
        <fullName evidence="2">Trans-aconitate methyltransferase</fullName>
    </submittedName>
</protein>
<dbReference type="InterPro" id="IPR023149">
    <property type="entry name" value="Trans_acon_MeTrfase_C"/>
</dbReference>
<keyword evidence="2" id="KW-0489">Methyltransferase</keyword>
<dbReference type="Pfam" id="PF13847">
    <property type="entry name" value="Methyltransf_31"/>
    <property type="match status" value="1"/>
</dbReference>
<dbReference type="SUPFAM" id="SSF53335">
    <property type="entry name" value="S-adenosyl-L-methionine-dependent methyltransferases"/>
    <property type="match status" value="1"/>
</dbReference>
<accession>W9DSW0</accession>
<proteinExistence type="predicted"/>
<dbReference type="InterPro" id="IPR025714">
    <property type="entry name" value="Methyltranfer_dom"/>
</dbReference>
<dbReference type="CDD" id="cd02440">
    <property type="entry name" value="AdoMet_MTases"/>
    <property type="match status" value="1"/>
</dbReference>
<evidence type="ECO:0000313" key="3">
    <source>
        <dbReference type="Proteomes" id="UP000019483"/>
    </source>
</evidence>
<dbReference type="PANTHER" id="PTHR43861:SF1">
    <property type="entry name" value="TRANS-ACONITATE 2-METHYLTRANSFERASE"/>
    <property type="match status" value="1"/>
</dbReference>
<dbReference type="OrthoDB" id="11691at2157"/>
<dbReference type="PANTHER" id="PTHR43861">
    <property type="entry name" value="TRANS-ACONITATE 2-METHYLTRANSFERASE-RELATED"/>
    <property type="match status" value="1"/>
</dbReference>
<sequence length="259" mass="29394">MKKGFDGEKYEKFSAPQQEWGSKVMNELGLKGGEHILDLGCGNGLLSSKLAEKVPNGKVIGIDSSSSMLEQAEKHKTGNLEFLLCDITDLGFENEFDVVFSNAALHWVKDHSLALGHIYQSMKNSAIMRAQFAGEGNCLNLASILQDAMSSPEFKDDFSLFKWPWYMPGVEEYEHLLAESGFEDIRVWMENADRNFPDEESYVGWIDHPGLVPFISHLPEDRAALFRDHVVREAKKIAVQEDGTYFEYFRRLNVYAVKK</sequence>
<dbReference type="Gene3D" id="1.10.150.290">
    <property type="entry name" value="S-adenosyl-L-methionine-dependent methyltransferases"/>
    <property type="match status" value="1"/>
</dbReference>
<comment type="caution">
    <text evidence="2">The sequence shown here is derived from an EMBL/GenBank/DDBJ whole genome shotgun (WGS) entry which is preliminary data.</text>
</comment>
<dbReference type="Gene3D" id="3.40.50.150">
    <property type="entry name" value="Vaccinia Virus protein VP39"/>
    <property type="match status" value="1"/>
</dbReference>